<evidence type="ECO:0000313" key="2">
    <source>
        <dbReference type="EMBL" id="GAA1656410.1"/>
    </source>
</evidence>
<evidence type="ECO:0000259" key="1">
    <source>
        <dbReference type="Pfam" id="PF01872"/>
    </source>
</evidence>
<dbReference type="PANTHER" id="PTHR38011:SF11">
    <property type="entry name" value="2,5-DIAMINO-6-RIBOSYLAMINO-4(3H)-PYRIMIDINONE 5'-PHOSPHATE REDUCTASE"/>
    <property type="match status" value="1"/>
</dbReference>
<feature type="domain" description="Bacterial bifunctional deaminase-reductase C-terminal" evidence="1">
    <location>
        <begin position="8"/>
        <end position="187"/>
    </location>
</feature>
<organism evidence="2 3">
    <name type="scientific">Nonomuraea maheshkhaliensis</name>
    <dbReference type="NCBI Taxonomy" id="419590"/>
    <lineage>
        <taxon>Bacteria</taxon>
        <taxon>Bacillati</taxon>
        <taxon>Actinomycetota</taxon>
        <taxon>Actinomycetes</taxon>
        <taxon>Streptosporangiales</taxon>
        <taxon>Streptosporangiaceae</taxon>
        <taxon>Nonomuraea</taxon>
    </lineage>
</organism>
<comment type="caution">
    <text evidence="2">The sequence shown here is derived from an EMBL/GenBank/DDBJ whole genome shotgun (WGS) entry which is preliminary data.</text>
</comment>
<gene>
    <name evidence="2" type="ORF">GCM10009733_062410</name>
</gene>
<accession>A0ABN2FQH2</accession>
<protein>
    <submittedName>
        <fullName evidence="2">Dihydrofolate reductase family protein</fullName>
    </submittedName>
</protein>
<dbReference type="SUPFAM" id="SSF53597">
    <property type="entry name" value="Dihydrofolate reductase-like"/>
    <property type="match status" value="1"/>
</dbReference>
<dbReference type="Proteomes" id="UP001500064">
    <property type="component" value="Unassembled WGS sequence"/>
</dbReference>
<proteinExistence type="predicted"/>
<dbReference type="Pfam" id="PF01872">
    <property type="entry name" value="RibD_C"/>
    <property type="match status" value="1"/>
</dbReference>
<evidence type="ECO:0000313" key="3">
    <source>
        <dbReference type="Proteomes" id="UP001500064"/>
    </source>
</evidence>
<dbReference type="Gene3D" id="3.40.430.10">
    <property type="entry name" value="Dihydrofolate Reductase, subunit A"/>
    <property type="match status" value="1"/>
</dbReference>
<dbReference type="EMBL" id="BAAAMU010000054">
    <property type="protein sequence ID" value="GAA1656410.1"/>
    <property type="molecule type" value="Genomic_DNA"/>
</dbReference>
<dbReference type="PANTHER" id="PTHR38011">
    <property type="entry name" value="DIHYDROFOLATE REDUCTASE FAMILY PROTEIN (AFU_ORTHOLOGUE AFUA_8G06820)"/>
    <property type="match status" value="1"/>
</dbReference>
<dbReference type="InterPro" id="IPR002734">
    <property type="entry name" value="RibDG_C"/>
</dbReference>
<sequence>MELVWMRKLVYYIATSIDGYIAGPEGEYDFYPLADDMAAYLNGEYPETVPTHIRAHVGLDAPNKSFDTVVMGRGSYEPGLAAGVTSPYAHLRQYVVSGTIKSIDDPAVELVPDDPLGLVRRLKREDGLNIYLCGGGNLAAQLLPEIDELIVKCYPVVAGAGIPAFHGAFAPTTFTLTGTRTFSNGAALMTYSRPASAG</sequence>
<dbReference type="InterPro" id="IPR050765">
    <property type="entry name" value="Riboflavin_Biosynth_HTPR"/>
</dbReference>
<keyword evidence="3" id="KW-1185">Reference proteome</keyword>
<name>A0ABN2FQH2_9ACTN</name>
<dbReference type="InterPro" id="IPR024072">
    <property type="entry name" value="DHFR-like_dom_sf"/>
</dbReference>
<reference evidence="2 3" key="1">
    <citation type="journal article" date="2019" name="Int. J. Syst. Evol. Microbiol.">
        <title>The Global Catalogue of Microorganisms (GCM) 10K type strain sequencing project: providing services to taxonomists for standard genome sequencing and annotation.</title>
        <authorList>
            <consortium name="The Broad Institute Genomics Platform"/>
            <consortium name="The Broad Institute Genome Sequencing Center for Infectious Disease"/>
            <person name="Wu L."/>
            <person name="Ma J."/>
        </authorList>
    </citation>
    <scope>NUCLEOTIDE SEQUENCE [LARGE SCALE GENOMIC DNA]</scope>
    <source>
        <strain evidence="2 3">JCM 13929</strain>
    </source>
</reference>